<dbReference type="NCBIfam" id="NF001626">
    <property type="entry name" value="PRK00411.1-5"/>
    <property type="match status" value="1"/>
</dbReference>
<dbReference type="SUPFAM" id="SSF52540">
    <property type="entry name" value="P-loop containing nucleoside triphosphate hydrolases"/>
    <property type="match status" value="1"/>
</dbReference>
<evidence type="ECO:0000256" key="2">
    <source>
        <dbReference type="ARBA" id="ARBA00022705"/>
    </source>
</evidence>
<dbReference type="InterPro" id="IPR027417">
    <property type="entry name" value="P-loop_NTPase"/>
</dbReference>
<dbReference type="GO" id="GO:0006260">
    <property type="term" value="P:DNA replication"/>
    <property type="evidence" value="ECO:0007669"/>
    <property type="project" value="UniProtKB-UniRule"/>
</dbReference>
<dbReference type="InterPro" id="IPR036388">
    <property type="entry name" value="WH-like_DNA-bd_sf"/>
</dbReference>
<dbReference type="NCBIfam" id="NF001624">
    <property type="entry name" value="PRK00411.1-2"/>
    <property type="match status" value="1"/>
</dbReference>
<keyword evidence="3 5" id="KW-0547">Nucleotide-binding</keyword>
<evidence type="ECO:0000256" key="4">
    <source>
        <dbReference type="ARBA" id="ARBA00022840"/>
    </source>
</evidence>
<dbReference type="PANTHER" id="PTHR10763">
    <property type="entry name" value="CELL DIVISION CONTROL PROTEIN 6-RELATED"/>
    <property type="match status" value="1"/>
</dbReference>
<comment type="similarity">
    <text evidence="1 5">Belongs to the CDC6/cdc18 family.</text>
</comment>
<evidence type="ECO:0000259" key="6">
    <source>
        <dbReference type="SMART" id="SM01074"/>
    </source>
</evidence>
<organism evidence="7 8">
    <name type="scientific">Candidatus Methanoperedens nitratireducens</name>
    <dbReference type="NCBI Taxonomy" id="1392998"/>
    <lineage>
        <taxon>Archaea</taxon>
        <taxon>Methanobacteriati</taxon>
        <taxon>Methanobacteriota</taxon>
        <taxon>Stenosarchaea group</taxon>
        <taxon>Methanomicrobia</taxon>
        <taxon>Methanosarcinales</taxon>
        <taxon>ANME-2 cluster</taxon>
        <taxon>Candidatus Methanoperedentaceae</taxon>
        <taxon>Candidatus Methanoperedens</taxon>
    </lineage>
</organism>
<dbReference type="RefSeq" id="WP_320408825.1">
    <property type="nucleotide sequence ID" value="NZ_JMIY01000008.1"/>
</dbReference>
<dbReference type="SUPFAM" id="SSF46785">
    <property type="entry name" value="Winged helix' DNA-binding domain"/>
    <property type="match status" value="1"/>
</dbReference>
<protein>
    <recommendedName>
        <fullName evidence="5">ORC1-type DNA replication protein</fullName>
    </recommendedName>
</protein>
<feature type="binding site" evidence="5">
    <location>
        <position position="203"/>
    </location>
    <ligand>
        <name>ATP</name>
        <dbReference type="ChEBI" id="CHEBI:30616"/>
    </ligand>
</feature>
<dbReference type="InterPro" id="IPR055237">
    <property type="entry name" value="Cdc6_lid"/>
</dbReference>
<dbReference type="Proteomes" id="UP000027153">
    <property type="component" value="Unassembled WGS sequence"/>
</dbReference>
<name>A0A062V3T4_9EURY</name>
<dbReference type="SMART" id="SM01074">
    <property type="entry name" value="Cdc6_C"/>
    <property type="match status" value="1"/>
</dbReference>
<dbReference type="InterPro" id="IPR036390">
    <property type="entry name" value="WH_DNA-bd_sf"/>
</dbReference>
<comment type="caution">
    <text evidence="7">The sequence shown here is derived from an EMBL/GenBank/DDBJ whole genome shotgun (WGS) entry which is preliminary data.</text>
</comment>
<dbReference type="EMBL" id="JMIY01000008">
    <property type="protein sequence ID" value="KCZ70449.1"/>
    <property type="molecule type" value="Genomic_DNA"/>
</dbReference>
<dbReference type="GO" id="GO:0016887">
    <property type="term" value="F:ATP hydrolysis activity"/>
    <property type="evidence" value="ECO:0007669"/>
    <property type="project" value="InterPro"/>
</dbReference>
<evidence type="ECO:0000256" key="5">
    <source>
        <dbReference type="HAMAP-Rule" id="MF_01407"/>
    </source>
</evidence>
<keyword evidence="4 5" id="KW-0067">ATP-binding</keyword>
<feature type="binding site" evidence="5">
    <location>
        <begin position="61"/>
        <end position="65"/>
    </location>
    <ligand>
        <name>ATP</name>
        <dbReference type="ChEBI" id="CHEBI:30616"/>
    </ligand>
</feature>
<feature type="domain" description="Cdc6 C-terminal" evidence="6">
    <location>
        <begin position="296"/>
        <end position="368"/>
    </location>
</feature>
<dbReference type="PANTHER" id="PTHR10763:SF26">
    <property type="entry name" value="CELL DIVISION CONTROL PROTEIN 6 HOMOLOG"/>
    <property type="match status" value="1"/>
</dbReference>
<reference evidence="7 8" key="1">
    <citation type="journal article" date="2013" name="Nature">
        <title>Anaerobic oxidation of methane coupled to nitrate reduction in a novel archaeal lineage.</title>
        <authorList>
            <person name="Haroon M.F."/>
            <person name="Hu S."/>
            <person name="Shi Y."/>
            <person name="Imelfort M."/>
            <person name="Keller J."/>
            <person name="Hugenholtz P."/>
            <person name="Yuan Z."/>
            <person name="Tyson G.W."/>
        </authorList>
    </citation>
    <scope>NUCLEOTIDE SEQUENCE [LARGE SCALE GENOMIC DNA]</scope>
    <source>
        <strain evidence="7 8">ANME-2d</strain>
    </source>
</reference>
<evidence type="ECO:0000313" key="8">
    <source>
        <dbReference type="Proteomes" id="UP000027153"/>
    </source>
</evidence>
<evidence type="ECO:0000313" key="7">
    <source>
        <dbReference type="EMBL" id="KCZ70449.1"/>
    </source>
</evidence>
<dbReference type="InterPro" id="IPR015163">
    <property type="entry name" value="Cdc6_C"/>
</dbReference>
<dbReference type="InterPro" id="IPR050311">
    <property type="entry name" value="ORC1/CDC6"/>
</dbReference>
<dbReference type="Pfam" id="PF13401">
    <property type="entry name" value="AAA_22"/>
    <property type="match status" value="1"/>
</dbReference>
<evidence type="ECO:0000256" key="1">
    <source>
        <dbReference type="ARBA" id="ARBA00006184"/>
    </source>
</evidence>
<dbReference type="InterPro" id="IPR049945">
    <property type="entry name" value="AAA_22"/>
</dbReference>
<dbReference type="PATRIC" id="fig|1392998.3.peg.3355"/>
<dbReference type="HAMAP" id="MF_01407">
    <property type="entry name" value="ORC1_type_DNA_replic_protein"/>
    <property type="match status" value="1"/>
</dbReference>
<dbReference type="Gene3D" id="3.40.50.300">
    <property type="entry name" value="P-loop containing nucleotide triphosphate hydrolases"/>
    <property type="match status" value="1"/>
</dbReference>
<dbReference type="Pfam" id="PF22703">
    <property type="entry name" value="Cdc6_lid"/>
    <property type="match status" value="1"/>
</dbReference>
<gene>
    <name evidence="7" type="ORF">ANME2D_03364</name>
</gene>
<keyword evidence="2 5" id="KW-0235">DNA replication</keyword>
<dbReference type="Gene3D" id="1.10.10.10">
    <property type="entry name" value="Winged helix-like DNA-binding domain superfamily/Winged helix DNA-binding domain"/>
    <property type="match status" value="1"/>
</dbReference>
<dbReference type="AlphaFoldDB" id="A0A062V3T4"/>
<evidence type="ECO:0000256" key="3">
    <source>
        <dbReference type="ARBA" id="ARBA00022741"/>
    </source>
</evidence>
<dbReference type="InterPro" id="IPR014277">
    <property type="entry name" value="Orc1/Cdc6_arc"/>
</dbReference>
<dbReference type="NCBIfam" id="TIGR02928">
    <property type="entry name" value="orc1/cdc6 family replication initiation protein"/>
    <property type="match status" value="1"/>
</dbReference>
<comment type="function">
    <text evidence="5">Involved in regulation of DNA replication.</text>
</comment>
<proteinExistence type="inferred from homology"/>
<accession>A0A062V3T4</accession>
<dbReference type="CDD" id="cd18139">
    <property type="entry name" value="HLD_clamp_RarA"/>
    <property type="match status" value="1"/>
</dbReference>
<keyword evidence="8" id="KW-1185">Reference proteome</keyword>
<sequence>MKDMLSWDQTLFKDSELFELDHIPEHFLHRNAQLQSLMFSMRPALGGGRPINCLCTGKPGTGKTTAVIKIFEEIEKHTSRIIPVLVNCQVASTRYAVFSHIFNKLIGYSPPSSGVSFKKVFSEVVKHLVEHERILVVALDDMNYLFYENEVNEVLYSLLRAHETHPGARMGVIAVLSDTGVPHMLDPKVESVFLPEEIIFPTYSVDEIRDILSNRAKLGFYPGVLDDSVLDRIAGHTFDLGDLRVGIDLLKRAGLNAEKRASRTISIEDVESAYERSRLVHLSYVMQSLKEDEKILLGLIADSSPANSGELYERFHSRTDLGYTRFYEMLKKLDAVSLIDVDFTGRGLRGRSRVATLRYRADEIKTRL</sequence>
<feature type="binding site" evidence="5">
    <location>
        <position position="215"/>
    </location>
    <ligand>
        <name>ATP</name>
        <dbReference type="ChEBI" id="CHEBI:30616"/>
    </ligand>
</feature>
<dbReference type="GO" id="GO:0005524">
    <property type="term" value="F:ATP binding"/>
    <property type="evidence" value="ECO:0007669"/>
    <property type="project" value="UniProtKB-UniRule"/>
</dbReference>
<dbReference type="Gene3D" id="1.10.8.60">
    <property type="match status" value="1"/>
</dbReference>